<evidence type="ECO:0000256" key="1">
    <source>
        <dbReference type="SAM" id="MobiDB-lite"/>
    </source>
</evidence>
<feature type="domain" description="Beta-lactamase-related" evidence="2">
    <location>
        <begin position="98"/>
        <end position="376"/>
    </location>
</feature>
<organism evidence="3 4">
    <name type="scientific">Paenibacillus athensensis</name>
    <dbReference type="NCBI Taxonomy" id="1967502"/>
    <lineage>
        <taxon>Bacteria</taxon>
        <taxon>Bacillati</taxon>
        <taxon>Bacillota</taxon>
        <taxon>Bacilli</taxon>
        <taxon>Bacillales</taxon>
        <taxon>Paenibacillaceae</taxon>
        <taxon>Paenibacillus</taxon>
    </lineage>
</organism>
<keyword evidence="4" id="KW-1185">Reference proteome</keyword>
<dbReference type="SUPFAM" id="SSF56601">
    <property type="entry name" value="beta-lactamase/transpeptidase-like"/>
    <property type="match status" value="1"/>
</dbReference>
<dbReference type="EMBL" id="MYFO01000003">
    <property type="protein sequence ID" value="TFE90872.1"/>
    <property type="molecule type" value="Genomic_DNA"/>
</dbReference>
<dbReference type="Pfam" id="PF00144">
    <property type="entry name" value="Beta-lactamase"/>
    <property type="match status" value="1"/>
</dbReference>
<dbReference type="PANTHER" id="PTHR43283">
    <property type="entry name" value="BETA-LACTAMASE-RELATED"/>
    <property type="match status" value="1"/>
</dbReference>
<gene>
    <name evidence="3" type="ORF">B5M42_03320</name>
</gene>
<accession>A0A4Y8Q8K4</accession>
<dbReference type="Gene3D" id="3.40.710.10">
    <property type="entry name" value="DD-peptidase/beta-lactamase superfamily"/>
    <property type="match status" value="1"/>
</dbReference>
<sequence>MAYNEVIIMRKKQWLGAALCCALLVATVGCDEPKPAGSGMASASPGAGQSQSASGTYFPGEEWRSSTPEEQGMDSETLYAAIQMAIAGRESASSLFDSLLIVRNGYIVAEAYGPRKQPNSRQLLHSATKSVTSALLGIAIDEGYIKDVNTSLWSGLKHGEVANWDDRKQAITIEHVLTMSSGLAWNEFGAVKGPEDSAYNMYNSGNLADYVMNRPMADKPGAVFNYSSGSSVLLSRLIADSTGTDTASYAKRKLFAPLGITDVNWELFDGIANGASFLYMTSRDMARIGYLYLNNGQWNGEQIVPRAWVEASTRKHIDGGQLRRADLQADGYGYQWWIDSFGGYSARGQYGQYIFVQPKLNLVAVFQSHLSDTTRDFELPLQIMQNGVIAAVKSSKPLPRNSRAQELAGVLMRQRMPQDDSWRQWE</sequence>
<evidence type="ECO:0000313" key="4">
    <source>
        <dbReference type="Proteomes" id="UP000298246"/>
    </source>
</evidence>
<name>A0A4Y8Q8K4_9BACL</name>
<comment type="caution">
    <text evidence="3">The sequence shown here is derived from an EMBL/GenBank/DDBJ whole genome shotgun (WGS) entry which is preliminary data.</text>
</comment>
<evidence type="ECO:0000259" key="2">
    <source>
        <dbReference type="Pfam" id="PF00144"/>
    </source>
</evidence>
<dbReference type="AlphaFoldDB" id="A0A4Y8Q8K4"/>
<protein>
    <recommendedName>
        <fullName evidence="2">Beta-lactamase-related domain-containing protein</fullName>
    </recommendedName>
</protein>
<dbReference type="PANTHER" id="PTHR43283:SF7">
    <property type="entry name" value="BETA-LACTAMASE-RELATED DOMAIN-CONTAINING PROTEIN"/>
    <property type="match status" value="1"/>
</dbReference>
<evidence type="ECO:0000313" key="3">
    <source>
        <dbReference type="EMBL" id="TFE90872.1"/>
    </source>
</evidence>
<dbReference type="InterPro" id="IPR050789">
    <property type="entry name" value="Diverse_Enzym_Activities"/>
</dbReference>
<reference evidence="3 4" key="1">
    <citation type="submission" date="2017-03" db="EMBL/GenBank/DDBJ databases">
        <title>Isolation of Levoglucosan Utilizing Bacteria.</title>
        <authorList>
            <person name="Arya A.S."/>
        </authorList>
    </citation>
    <scope>NUCLEOTIDE SEQUENCE [LARGE SCALE GENOMIC DNA]</scope>
    <source>
        <strain evidence="3 4">MEC069</strain>
    </source>
</reference>
<dbReference type="InterPro" id="IPR012338">
    <property type="entry name" value="Beta-lactam/transpept-like"/>
</dbReference>
<dbReference type="InterPro" id="IPR001466">
    <property type="entry name" value="Beta-lactam-related"/>
</dbReference>
<dbReference type="OrthoDB" id="9773047at2"/>
<feature type="region of interest" description="Disordered" evidence="1">
    <location>
        <begin position="35"/>
        <end position="69"/>
    </location>
</feature>
<dbReference type="Proteomes" id="UP000298246">
    <property type="component" value="Unassembled WGS sequence"/>
</dbReference>
<feature type="compositionally biased region" description="Low complexity" evidence="1">
    <location>
        <begin position="35"/>
        <end position="55"/>
    </location>
</feature>
<proteinExistence type="predicted"/>